<comment type="caution">
    <text evidence="1">The sequence shown here is derived from an EMBL/GenBank/DDBJ whole genome shotgun (WGS) entry which is preliminary data.</text>
</comment>
<reference evidence="1 2" key="1">
    <citation type="journal article" date="2017" name="Syst. Appl. Microbiol.">
        <title>Pseudomonas caspiana sp. nov., a citrus pathogen in the Pseudomonas syringae phylogenetic group.</title>
        <authorList>
            <person name="Busquets A."/>
            <person name="Gomila M."/>
            <person name="Beiki F."/>
            <person name="Mulet M."/>
            <person name="Rahimian H."/>
            <person name="Garcia-Valdes E."/>
            <person name="Lalucat J."/>
        </authorList>
    </citation>
    <scope>NUCLEOTIDE SEQUENCE [LARGE SCALE GENOMIC DNA]</scope>
    <source>
        <strain evidence="1 2">FBF102</strain>
    </source>
</reference>
<organism evidence="1 2">
    <name type="scientific">Pseudomonas caspiana</name>
    <dbReference type="NCBI Taxonomy" id="1451454"/>
    <lineage>
        <taxon>Bacteria</taxon>
        <taxon>Pseudomonadati</taxon>
        <taxon>Pseudomonadota</taxon>
        <taxon>Gammaproteobacteria</taxon>
        <taxon>Pseudomonadales</taxon>
        <taxon>Pseudomonadaceae</taxon>
        <taxon>Pseudomonas</taxon>
    </lineage>
</organism>
<proteinExistence type="predicted"/>
<dbReference type="RefSeq" id="WP_087270082.1">
    <property type="nucleotide sequence ID" value="NZ_CP167995.1"/>
</dbReference>
<dbReference type="OrthoDB" id="7018898at2"/>
<evidence type="ECO:0000313" key="2">
    <source>
        <dbReference type="Proteomes" id="UP000195440"/>
    </source>
</evidence>
<keyword evidence="2" id="KW-1185">Reference proteome</keyword>
<accession>A0A1Y3P6V5</accession>
<gene>
    <name evidence="1" type="ORF">AUC60_17100</name>
</gene>
<name>A0A1Y3P6V5_9PSED</name>
<evidence type="ECO:0000313" key="1">
    <source>
        <dbReference type="EMBL" id="OUM72544.1"/>
    </source>
</evidence>
<sequence length="186" mass="19853">MNTASISALHHLVSQAVGRKIQEDVATDAFSVPVGAASAVPAVDAVAQNNGSQQNAAYDEAFARMLLSLKTATQKAETETEPSFISAANDSNIAARDSAVTSEADVAEGVSKFTSAQEEFRDYMDLTPAEKMREQLTGVSKDEYEAMSPEQKLDVDTKLQAALKEQQQQTTADVNSKILAARLALV</sequence>
<dbReference type="Proteomes" id="UP000195440">
    <property type="component" value="Unassembled WGS sequence"/>
</dbReference>
<dbReference type="AlphaFoldDB" id="A0A1Y3P6V5"/>
<dbReference type="EMBL" id="LOHF01000015">
    <property type="protein sequence ID" value="OUM72544.1"/>
    <property type="molecule type" value="Genomic_DNA"/>
</dbReference>
<protein>
    <submittedName>
        <fullName evidence="1">Uncharacterized protein</fullName>
    </submittedName>
</protein>